<dbReference type="EMBL" id="CP077062">
    <property type="protein sequence ID" value="QWZ07152.1"/>
    <property type="molecule type" value="Genomic_DNA"/>
</dbReference>
<evidence type="ECO:0000313" key="2">
    <source>
        <dbReference type="Proteomes" id="UP000683575"/>
    </source>
</evidence>
<protein>
    <submittedName>
        <fullName evidence="1">Alpha/beta hydrolase</fullName>
    </submittedName>
</protein>
<sequence length="207" mass="21873">MVLVLHGGAARAEATVVSPTQLSVLRMVPVARRIARAGRGRLAVHRLLNSSRGWDAAHTPVDDVAWALDQVRERYGSDVPVGLVGHSLGGRAAILSGDQPGVRSVVALAPWVYADDGQRDLSGRQVLVVHGDEDRIASPQRSAAVAEDLRRTTAVGYIRVAGGKHAMLGHHRVFDGAAADFVTATLLGDEVPAPVRDVLGGQQLVEV</sequence>
<proteinExistence type="predicted"/>
<evidence type="ECO:0000313" key="1">
    <source>
        <dbReference type="EMBL" id="QWZ07152.1"/>
    </source>
</evidence>
<dbReference type="Proteomes" id="UP000683575">
    <property type="component" value="Chromosome"/>
</dbReference>
<reference evidence="1" key="1">
    <citation type="submission" date="2021-06" db="EMBL/GenBank/DDBJ databases">
        <title>Complete genome sequence of Nocardioides sp. G188.</title>
        <authorList>
            <person name="Im W.-T."/>
        </authorList>
    </citation>
    <scope>NUCLEOTIDE SEQUENCE</scope>
    <source>
        <strain evidence="1">G188</strain>
    </source>
</reference>
<dbReference type="RefSeq" id="WP_216938663.1">
    <property type="nucleotide sequence ID" value="NZ_CP077062.1"/>
</dbReference>
<dbReference type="KEGG" id="nps:KRR39_16895"/>
<keyword evidence="2" id="KW-1185">Reference proteome</keyword>
<accession>A0A975SWM1</accession>
<gene>
    <name evidence="1" type="ORF">KRR39_16895</name>
</gene>
<dbReference type="AlphaFoldDB" id="A0A975SWM1"/>
<name>A0A975SWM1_9ACTN</name>
<keyword evidence="1" id="KW-0378">Hydrolase</keyword>
<dbReference type="GO" id="GO:0016787">
    <property type="term" value="F:hydrolase activity"/>
    <property type="evidence" value="ECO:0007669"/>
    <property type="project" value="UniProtKB-KW"/>
</dbReference>
<organism evidence="1 2">
    <name type="scientific">Nocardioides panacis</name>
    <dbReference type="NCBI Taxonomy" id="2849501"/>
    <lineage>
        <taxon>Bacteria</taxon>
        <taxon>Bacillati</taxon>
        <taxon>Actinomycetota</taxon>
        <taxon>Actinomycetes</taxon>
        <taxon>Propionibacteriales</taxon>
        <taxon>Nocardioidaceae</taxon>
        <taxon>Nocardioides</taxon>
    </lineage>
</organism>